<dbReference type="InterPro" id="IPR047730">
    <property type="entry name" value="ABZJ_00895-like"/>
</dbReference>
<accession>A0A6I3KLW4</accession>
<keyword evidence="1" id="KW-0812">Transmembrane</keyword>
<organism evidence="2 3">
    <name type="scientific">Hyphomicrobium album</name>
    <dbReference type="NCBI Taxonomy" id="2665159"/>
    <lineage>
        <taxon>Bacteria</taxon>
        <taxon>Pseudomonadati</taxon>
        <taxon>Pseudomonadota</taxon>
        <taxon>Alphaproteobacteria</taxon>
        <taxon>Hyphomicrobiales</taxon>
        <taxon>Hyphomicrobiaceae</taxon>
        <taxon>Hyphomicrobium</taxon>
    </lineage>
</organism>
<comment type="caution">
    <text evidence="2">The sequence shown here is derived from an EMBL/GenBank/DDBJ whole genome shotgun (WGS) entry which is preliminary data.</text>
</comment>
<feature type="transmembrane region" description="Helical" evidence="1">
    <location>
        <begin position="12"/>
        <end position="37"/>
    </location>
</feature>
<evidence type="ECO:0000256" key="1">
    <source>
        <dbReference type="SAM" id="Phobius"/>
    </source>
</evidence>
<evidence type="ECO:0000313" key="2">
    <source>
        <dbReference type="EMBL" id="MTD95358.1"/>
    </source>
</evidence>
<dbReference type="Proteomes" id="UP000440694">
    <property type="component" value="Unassembled WGS sequence"/>
</dbReference>
<protein>
    <submittedName>
        <fullName evidence="2">Uncharacterized protein</fullName>
    </submittedName>
</protein>
<evidence type="ECO:0000313" key="3">
    <source>
        <dbReference type="Proteomes" id="UP000440694"/>
    </source>
</evidence>
<reference evidence="2 3" key="1">
    <citation type="submission" date="2019-11" db="EMBL/GenBank/DDBJ databases">
        <title>Identification of a novel strain.</title>
        <authorList>
            <person name="Xu Q."/>
            <person name="Wang G."/>
        </authorList>
    </citation>
    <scope>NUCLEOTIDE SEQUENCE [LARGE SCALE GENOMIC DNA]</scope>
    <source>
        <strain evidence="3">xq</strain>
    </source>
</reference>
<name>A0A6I3KLW4_9HYPH</name>
<keyword evidence="1" id="KW-1133">Transmembrane helix</keyword>
<dbReference type="NCBIfam" id="NF038216">
    <property type="entry name" value="ABZJ_00895_fam"/>
    <property type="match status" value="1"/>
</dbReference>
<dbReference type="EMBL" id="WMBQ01000002">
    <property type="protein sequence ID" value="MTD95358.1"/>
    <property type="molecule type" value="Genomic_DNA"/>
</dbReference>
<dbReference type="AlphaFoldDB" id="A0A6I3KLW4"/>
<gene>
    <name evidence="2" type="ORF">GIW81_13545</name>
</gene>
<feature type="transmembrane region" description="Helical" evidence="1">
    <location>
        <begin position="75"/>
        <end position="101"/>
    </location>
</feature>
<feature type="transmembrane region" description="Helical" evidence="1">
    <location>
        <begin position="121"/>
        <end position="142"/>
    </location>
</feature>
<feature type="transmembrane region" description="Helical" evidence="1">
    <location>
        <begin position="43"/>
        <end position="63"/>
    </location>
</feature>
<keyword evidence="1" id="KW-0472">Membrane</keyword>
<proteinExistence type="predicted"/>
<dbReference type="RefSeq" id="WP_154739912.1">
    <property type="nucleotide sequence ID" value="NZ_WMBQ01000002.1"/>
</dbReference>
<sequence>MTSTPTSGEANLWPALITFSIAYMIVSAMVTAVLVYLDLNSNTGVSVAILIAATAAAAQKFVAGHGRALSRREQLRFALLATAASMLLSIVQMAVILPIYFSAAELPQLADETRAWVAANVGLVAFIAIFVVGVFFAVLYFASGGFSRMFAKRLATGEPT</sequence>
<keyword evidence="3" id="KW-1185">Reference proteome</keyword>